<gene>
    <name evidence="4" type="ORF">SAMN05216352_101526</name>
</gene>
<dbReference type="SUPFAM" id="SSF52540">
    <property type="entry name" value="P-loop containing nucleoside triphosphate hydrolases"/>
    <property type="match status" value="1"/>
</dbReference>
<dbReference type="InterPro" id="IPR027417">
    <property type="entry name" value="P-loop_NTPase"/>
</dbReference>
<dbReference type="Proteomes" id="UP000199017">
    <property type="component" value="Unassembled WGS sequence"/>
</dbReference>
<keyword evidence="4" id="KW-0067">ATP-binding</keyword>
<sequence length="61" mass="6891">MLTLEKINEEGISILLVEQNAHLALETAKYAYILENGKIELEGSTEELKENDQVRQLYLGA</sequence>
<evidence type="ECO:0000256" key="2">
    <source>
        <dbReference type="ARBA" id="ARBA00022448"/>
    </source>
</evidence>
<keyword evidence="5" id="KW-1185">Reference proteome</keyword>
<proteinExistence type="inferred from homology"/>
<dbReference type="GO" id="GO:0005524">
    <property type="term" value="F:ATP binding"/>
    <property type="evidence" value="ECO:0007669"/>
    <property type="project" value="UniProtKB-KW"/>
</dbReference>
<keyword evidence="4" id="KW-0547">Nucleotide-binding</keyword>
<dbReference type="AlphaFoldDB" id="A0A1G8D1U7"/>
<name>A0A1G8D1U7_9BACI</name>
<keyword evidence="2" id="KW-0813">Transport</keyword>
<organism evidence="4 5">
    <name type="scientific">Alteribacillus bidgolensis</name>
    <dbReference type="NCBI Taxonomy" id="930129"/>
    <lineage>
        <taxon>Bacteria</taxon>
        <taxon>Bacillati</taxon>
        <taxon>Bacillota</taxon>
        <taxon>Bacilli</taxon>
        <taxon>Bacillales</taxon>
        <taxon>Bacillaceae</taxon>
        <taxon>Alteribacillus</taxon>
    </lineage>
</organism>
<dbReference type="STRING" id="930129.SAMN05216352_101526"/>
<reference evidence="4 5" key="1">
    <citation type="submission" date="2016-10" db="EMBL/GenBank/DDBJ databases">
        <authorList>
            <person name="de Groot N.N."/>
        </authorList>
    </citation>
    <scope>NUCLEOTIDE SEQUENCE [LARGE SCALE GENOMIC DNA]</scope>
    <source>
        <strain evidence="5">P4B,CCM 7963,CECT 7998,DSM 25260,IBRC-M 10614,KCTC 13821</strain>
    </source>
</reference>
<dbReference type="PANTHER" id="PTHR43820">
    <property type="entry name" value="HIGH-AFFINITY BRANCHED-CHAIN AMINO ACID TRANSPORT ATP-BINDING PROTEIN LIVF"/>
    <property type="match status" value="1"/>
</dbReference>
<dbReference type="Gene3D" id="3.40.50.300">
    <property type="entry name" value="P-loop containing nucleotide triphosphate hydrolases"/>
    <property type="match status" value="1"/>
</dbReference>
<comment type="similarity">
    <text evidence="1">Belongs to the ABC transporter superfamily.</text>
</comment>
<dbReference type="PANTHER" id="PTHR43820:SF4">
    <property type="entry name" value="HIGH-AFFINITY BRANCHED-CHAIN AMINO ACID TRANSPORT ATP-BINDING PROTEIN LIVF"/>
    <property type="match status" value="1"/>
</dbReference>
<dbReference type="EMBL" id="FNDU01000001">
    <property type="protein sequence ID" value="SDH51807.1"/>
    <property type="molecule type" value="Genomic_DNA"/>
</dbReference>
<evidence type="ECO:0000256" key="1">
    <source>
        <dbReference type="ARBA" id="ARBA00005417"/>
    </source>
</evidence>
<evidence type="ECO:0000313" key="4">
    <source>
        <dbReference type="EMBL" id="SDH51807.1"/>
    </source>
</evidence>
<dbReference type="GO" id="GO:0015807">
    <property type="term" value="P:L-amino acid transport"/>
    <property type="evidence" value="ECO:0007669"/>
    <property type="project" value="TreeGrafter"/>
</dbReference>
<evidence type="ECO:0000313" key="5">
    <source>
        <dbReference type="Proteomes" id="UP000199017"/>
    </source>
</evidence>
<evidence type="ECO:0000256" key="3">
    <source>
        <dbReference type="ARBA" id="ARBA00022970"/>
    </source>
</evidence>
<protein>
    <submittedName>
        <fullName evidence="4">Branched-chain amino acid transport system ATP-binding protein</fullName>
    </submittedName>
</protein>
<accession>A0A1G8D1U7</accession>
<keyword evidence="3" id="KW-0029">Amino-acid transport</keyword>
<dbReference type="GO" id="GO:0015658">
    <property type="term" value="F:branched-chain amino acid transmembrane transporter activity"/>
    <property type="evidence" value="ECO:0007669"/>
    <property type="project" value="TreeGrafter"/>
</dbReference>
<dbReference type="InterPro" id="IPR052156">
    <property type="entry name" value="BCAA_Transport_ATP-bd_LivF"/>
</dbReference>